<keyword evidence="11" id="KW-0547">Nucleotide-binding</keyword>
<evidence type="ECO:0000256" key="7">
    <source>
        <dbReference type="ARBA" id="ARBA00023157"/>
    </source>
</evidence>
<evidence type="ECO:0000256" key="11">
    <source>
        <dbReference type="PIRSR" id="PIRSR000350-3"/>
    </source>
</evidence>
<dbReference type="PROSITE" id="PS00076">
    <property type="entry name" value="PYRIDINE_REDOX_1"/>
    <property type="match status" value="1"/>
</dbReference>
<evidence type="ECO:0000256" key="2">
    <source>
        <dbReference type="ARBA" id="ARBA00012608"/>
    </source>
</evidence>
<dbReference type="InterPro" id="IPR001100">
    <property type="entry name" value="Pyr_nuc-diS_OxRdtase"/>
</dbReference>
<dbReference type="Gene3D" id="3.30.390.30">
    <property type="match status" value="1"/>
</dbReference>
<keyword evidence="6 11" id="KW-0520">NAD</keyword>
<comment type="similarity">
    <text evidence="1 13">Belongs to the class-I pyridine nucleotide-disulfide oxidoreductase family.</text>
</comment>
<proteinExistence type="inferred from homology"/>
<evidence type="ECO:0000256" key="8">
    <source>
        <dbReference type="ARBA" id="ARBA00023284"/>
    </source>
</evidence>
<keyword evidence="7" id="KW-1015">Disulfide bond</keyword>
<evidence type="ECO:0000256" key="6">
    <source>
        <dbReference type="ARBA" id="ARBA00023027"/>
    </source>
</evidence>
<dbReference type="AlphaFoldDB" id="B3EQ54"/>
<evidence type="ECO:0000256" key="13">
    <source>
        <dbReference type="RuleBase" id="RU003692"/>
    </source>
</evidence>
<dbReference type="InterPro" id="IPR036188">
    <property type="entry name" value="FAD/NAD-bd_sf"/>
</dbReference>
<dbReference type="eggNOG" id="COG1249">
    <property type="taxonomic scope" value="Bacteria"/>
</dbReference>
<dbReference type="STRING" id="331678.Cphamn1_1045"/>
<evidence type="ECO:0000313" key="16">
    <source>
        <dbReference type="EMBL" id="ACE03986.1"/>
    </source>
</evidence>
<feature type="active site" description="Proton acceptor" evidence="10">
    <location>
        <position position="451"/>
    </location>
</feature>
<feature type="domain" description="Pyridine nucleotide-disulphide oxidoreductase dimerisation" evidence="14">
    <location>
        <begin position="353"/>
        <end position="462"/>
    </location>
</feature>
<comment type="miscellaneous">
    <text evidence="13">The active site is a redox-active disulfide bond.</text>
</comment>
<comment type="cofactor">
    <cofactor evidence="11 13">
        <name>FAD</name>
        <dbReference type="ChEBI" id="CHEBI:57692"/>
    </cofactor>
    <text evidence="11 13">Binds 1 FAD per subunit.</text>
</comment>
<feature type="binding site" evidence="11">
    <location>
        <position position="58"/>
    </location>
    <ligand>
        <name>FAD</name>
        <dbReference type="ChEBI" id="CHEBI:57692"/>
    </ligand>
</feature>
<evidence type="ECO:0000256" key="5">
    <source>
        <dbReference type="ARBA" id="ARBA00023002"/>
    </source>
</evidence>
<dbReference type="PIRSF" id="PIRSF000350">
    <property type="entry name" value="Mercury_reductase_MerA"/>
    <property type="match status" value="1"/>
</dbReference>
<dbReference type="HOGENOM" id="CLU_016755_0_2_10"/>
<dbReference type="InterPro" id="IPR050151">
    <property type="entry name" value="Class-I_Pyr_Nuc-Dis_Oxidored"/>
</dbReference>
<evidence type="ECO:0000259" key="15">
    <source>
        <dbReference type="Pfam" id="PF07992"/>
    </source>
</evidence>
<feature type="domain" description="FAD/NAD(P)-binding" evidence="15">
    <location>
        <begin position="12"/>
        <end position="333"/>
    </location>
</feature>
<keyword evidence="5 13" id="KW-0560">Oxidoreductase</keyword>
<dbReference type="PRINTS" id="PR00411">
    <property type="entry name" value="PNDRDTASEI"/>
</dbReference>
<keyword evidence="3 13" id="KW-0285">Flavoprotein</keyword>
<dbReference type="PRINTS" id="PR00368">
    <property type="entry name" value="FADPNR"/>
</dbReference>
<evidence type="ECO:0000256" key="10">
    <source>
        <dbReference type="PIRSR" id="PIRSR000350-2"/>
    </source>
</evidence>
<accession>B3EQ54</accession>
<dbReference type="KEGG" id="cpb:Cphamn1_1045"/>
<evidence type="ECO:0000256" key="12">
    <source>
        <dbReference type="PIRSR" id="PIRSR000350-4"/>
    </source>
</evidence>
<dbReference type="NCBIfam" id="TIGR01350">
    <property type="entry name" value="lipoamide_DH"/>
    <property type="match status" value="1"/>
</dbReference>
<dbReference type="EC" id="1.8.1.4" evidence="2 13"/>
<dbReference type="InterPro" id="IPR012999">
    <property type="entry name" value="Pyr_OxRdtase_I_AS"/>
</dbReference>
<dbReference type="Pfam" id="PF07992">
    <property type="entry name" value="Pyr_redox_2"/>
    <property type="match status" value="1"/>
</dbReference>
<feature type="binding site" evidence="11">
    <location>
        <begin position="187"/>
        <end position="194"/>
    </location>
    <ligand>
        <name>NAD(+)</name>
        <dbReference type="ChEBI" id="CHEBI:57540"/>
    </ligand>
</feature>
<dbReference type="SUPFAM" id="SSF55424">
    <property type="entry name" value="FAD/NAD-linked reductases, dimerisation (C-terminal) domain"/>
    <property type="match status" value="1"/>
</dbReference>
<dbReference type="Gene3D" id="3.50.50.60">
    <property type="entry name" value="FAD/NAD(P)-binding domain"/>
    <property type="match status" value="2"/>
</dbReference>
<comment type="catalytic activity">
    <reaction evidence="9 13">
        <text>N(6)-[(R)-dihydrolipoyl]-L-lysyl-[protein] + NAD(+) = N(6)-[(R)-lipoyl]-L-lysyl-[protein] + NADH + H(+)</text>
        <dbReference type="Rhea" id="RHEA:15045"/>
        <dbReference type="Rhea" id="RHEA-COMP:10474"/>
        <dbReference type="Rhea" id="RHEA-COMP:10475"/>
        <dbReference type="ChEBI" id="CHEBI:15378"/>
        <dbReference type="ChEBI" id="CHEBI:57540"/>
        <dbReference type="ChEBI" id="CHEBI:57945"/>
        <dbReference type="ChEBI" id="CHEBI:83099"/>
        <dbReference type="ChEBI" id="CHEBI:83100"/>
        <dbReference type="EC" id="1.8.1.4"/>
    </reaction>
</comment>
<feature type="binding site" evidence="11">
    <location>
        <begin position="324"/>
        <end position="327"/>
    </location>
    <ligand>
        <name>FAD</name>
        <dbReference type="ChEBI" id="CHEBI:57692"/>
    </ligand>
</feature>
<dbReference type="GO" id="GO:0006103">
    <property type="term" value="P:2-oxoglutarate metabolic process"/>
    <property type="evidence" value="ECO:0007669"/>
    <property type="project" value="TreeGrafter"/>
</dbReference>
<keyword evidence="8 13" id="KW-0676">Redox-active center</keyword>
<dbReference type="GO" id="GO:0004148">
    <property type="term" value="F:dihydrolipoyl dehydrogenase (NADH) activity"/>
    <property type="evidence" value="ECO:0007669"/>
    <property type="project" value="UniProtKB-EC"/>
</dbReference>
<organism evidence="16">
    <name type="scientific">Chlorobium phaeobacteroides (strain BS1)</name>
    <dbReference type="NCBI Taxonomy" id="331678"/>
    <lineage>
        <taxon>Bacteria</taxon>
        <taxon>Pseudomonadati</taxon>
        <taxon>Chlorobiota</taxon>
        <taxon>Chlorobiia</taxon>
        <taxon>Chlorobiales</taxon>
        <taxon>Chlorobiaceae</taxon>
        <taxon>Chlorobium/Pelodictyon group</taxon>
        <taxon>Chlorobium</taxon>
    </lineage>
</organism>
<dbReference type="SUPFAM" id="SSF51905">
    <property type="entry name" value="FAD/NAD(P)-binding domain"/>
    <property type="match status" value="1"/>
</dbReference>
<feature type="binding site" evidence="11">
    <location>
        <position position="210"/>
    </location>
    <ligand>
        <name>NAD(+)</name>
        <dbReference type="ChEBI" id="CHEBI:57540"/>
    </ligand>
</feature>
<dbReference type="GO" id="GO:0005737">
    <property type="term" value="C:cytoplasm"/>
    <property type="evidence" value="ECO:0007669"/>
    <property type="project" value="UniProtKB-ARBA"/>
</dbReference>
<dbReference type="PANTHER" id="PTHR22912:SF151">
    <property type="entry name" value="DIHYDROLIPOYL DEHYDROGENASE, MITOCHONDRIAL"/>
    <property type="match status" value="1"/>
</dbReference>
<dbReference type="InterPro" id="IPR006258">
    <property type="entry name" value="Lipoamide_DH"/>
</dbReference>
<dbReference type="Pfam" id="PF02852">
    <property type="entry name" value="Pyr_redox_dim"/>
    <property type="match status" value="1"/>
</dbReference>
<feature type="binding site" evidence="11">
    <location>
        <position position="318"/>
    </location>
    <ligand>
        <name>FAD</name>
        <dbReference type="ChEBI" id="CHEBI:57692"/>
    </ligand>
</feature>
<evidence type="ECO:0000256" key="3">
    <source>
        <dbReference type="ARBA" id="ARBA00022630"/>
    </source>
</evidence>
<dbReference type="PANTHER" id="PTHR22912">
    <property type="entry name" value="DISULFIDE OXIDOREDUCTASE"/>
    <property type="match status" value="1"/>
</dbReference>
<dbReference type="GO" id="GO:0050660">
    <property type="term" value="F:flavin adenine dinucleotide binding"/>
    <property type="evidence" value="ECO:0007669"/>
    <property type="project" value="InterPro"/>
</dbReference>
<dbReference type="EMBL" id="CP001101">
    <property type="protein sequence ID" value="ACE03986.1"/>
    <property type="molecule type" value="Genomic_DNA"/>
</dbReference>
<feature type="disulfide bond" description="Redox-active" evidence="12">
    <location>
        <begin position="49"/>
        <end position="54"/>
    </location>
</feature>
<evidence type="ECO:0000256" key="9">
    <source>
        <dbReference type="ARBA" id="ARBA00049187"/>
    </source>
</evidence>
<gene>
    <name evidence="16" type="ordered locus">Cphamn1_1045</name>
</gene>
<dbReference type="InterPro" id="IPR004099">
    <property type="entry name" value="Pyr_nucl-diS_OxRdtase_dimer"/>
</dbReference>
<protein>
    <recommendedName>
        <fullName evidence="2 13">Dihydrolipoyl dehydrogenase</fullName>
        <ecNumber evidence="2 13">1.8.1.4</ecNumber>
    </recommendedName>
</protein>
<feature type="binding site" evidence="11">
    <location>
        <position position="278"/>
    </location>
    <ligand>
        <name>NAD(+)</name>
        <dbReference type="ChEBI" id="CHEBI:57540"/>
    </ligand>
</feature>
<sequence length="469" mass="49038">MSKESEGKSFEYDVVVIGSGPGGFEAAVKAAQSGLQVCIVEKGAIGGVCVNWGCIPTKALLRSAEVFRLADDAGPFGLGIDNAVVDVAQAVKRSRRVVLTVSKGVEYTLKQNNVVLKRGECSFIDAHRLEIKREGKVEETISAEQCIIATGGKARELPGMEFDGKTIISSREALAMQAAPGKMLIIGGGAIGVEMAWYYNAAGSDVTLVELMPGILPLEDADIGDGLKRSLVKAGIEIINEAVVKKAETADGGIRAVVGMPDGSERVMDADCMLVAVGVAPETEGLALEKAGVETEKGFVVTDERCRTNVPNIFAIGDVRGGMMLAHKASAEAAVAVKGVTGKTCEPVDDTRMPRCVYVEPSVACVGYTERQAAEAGFDIRVGKALFASSGKANAYGHRDGFVKLVFEAGTGVLLGGHVLGYGAVELIGEISLARSLGVTAEQIAETIHAHPTLSESIKEAAEDALKDL</sequence>
<dbReference type="OrthoDB" id="9800167at2"/>
<reference evidence="16" key="1">
    <citation type="submission" date="2008-06" db="EMBL/GenBank/DDBJ databases">
        <title>Complete sequence of Chlorobium phaeobacteroides BS1.</title>
        <authorList>
            <consortium name="US DOE Joint Genome Institute"/>
            <person name="Lucas S."/>
            <person name="Copeland A."/>
            <person name="Lapidus A."/>
            <person name="Glavina del Rio T."/>
            <person name="Dalin E."/>
            <person name="Tice H."/>
            <person name="Bruce D."/>
            <person name="Goodwin L."/>
            <person name="Pitluck S."/>
            <person name="Schmutz J."/>
            <person name="Larimer F."/>
            <person name="Land M."/>
            <person name="Hauser L."/>
            <person name="Kyrpides N."/>
            <person name="Ovchinnikova G."/>
            <person name="Li T."/>
            <person name="Liu Z."/>
            <person name="Zhao F."/>
            <person name="Overmann J."/>
            <person name="Bryant D.A."/>
            <person name="Richardson P."/>
        </authorList>
    </citation>
    <scope>NUCLEOTIDE SEQUENCE [LARGE SCALE GENOMIC DNA]</scope>
    <source>
        <strain evidence="16">BS1</strain>
    </source>
</reference>
<keyword evidence="4 11" id="KW-0274">FAD</keyword>
<evidence type="ECO:0000259" key="14">
    <source>
        <dbReference type="Pfam" id="PF02852"/>
    </source>
</evidence>
<name>B3EQ54_CHLPB</name>
<evidence type="ECO:0000256" key="1">
    <source>
        <dbReference type="ARBA" id="ARBA00007532"/>
    </source>
</evidence>
<evidence type="ECO:0000256" key="4">
    <source>
        <dbReference type="ARBA" id="ARBA00022827"/>
    </source>
</evidence>
<dbReference type="InterPro" id="IPR016156">
    <property type="entry name" value="FAD/NAD-linked_Rdtase_dimer_sf"/>
</dbReference>
<dbReference type="FunFam" id="3.30.390.30:FF:000001">
    <property type="entry name" value="Dihydrolipoyl dehydrogenase"/>
    <property type="match status" value="1"/>
</dbReference>
<dbReference type="InterPro" id="IPR023753">
    <property type="entry name" value="FAD/NAD-binding_dom"/>
</dbReference>